<dbReference type="InterPro" id="IPR033479">
    <property type="entry name" value="dCache_1"/>
</dbReference>
<dbReference type="GO" id="GO:0004888">
    <property type="term" value="F:transmembrane signaling receptor activity"/>
    <property type="evidence" value="ECO:0007669"/>
    <property type="project" value="InterPro"/>
</dbReference>
<evidence type="ECO:0000259" key="10">
    <source>
        <dbReference type="PROSITE" id="PS50111"/>
    </source>
</evidence>
<dbReference type="SMART" id="SM00304">
    <property type="entry name" value="HAMP"/>
    <property type="match status" value="1"/>
</dbReference>
<sequence length="620" mass="66625">MARKMSLQIKISAIFSVFITILIGFIILIIGLRMSREVRQVVIAGNEQISIARAQELGEMMDKLKWQLKIISSRDVFISGTEERIVQEMGEQGKYISPEVVGAFYIWPDGRYVTTGGAWGSVSDRDYFQEVFINGKPEAVGKAVISRSLQVPIVSTIVAIPDAQGKNKAAVAFQFKLEQLSNIVGGIKVGNTGYGWIVDRDGMVIAHENPEAVMNLNILNADKDGYRGMDALGKLMTTERKGIGTYTNTEGEDITVFFVPVPNSADWTLGISVPTSEINEATTRLIALLVAVAFLGILVAVAISFAIARSISKPIITICNAMGDFAKGDFTLVSVNEKDRLKINERNDELGDLGQSLEQMIMSLKNVVTQVIESARQVSSGSSQLSASSQQISQGATEQAASVEEISASMEEMSSNIKQNAENAKMTESIARKSAQSADMGGKAVMQTVDAMKQIASKIGIIEEIARSTNMLSLNASIEAARAGEFGKGFAVVAAEVGKLAERSSREASEINALSTSSLKIAEEAGVTIAELVPEIRRTADLVQEISSASNEQDAGASQINSAITQLDQVVQQNASISEESASMSEELAGQSEVLIEAISFFRMSETENAGETALRGDED</sequence>
<organism evidence="12 13">
    <name type="scientific">Teretinema zuelzerae</name>
    <dbReference type="NCBI Taxonomy" id="156"/>
    <lineage>
        <taxon>Bacteria</taxon>
        <taxon>Pseudomonadati</taxon>
        <taxon>Spirochaetota</taxon>
        <taxon>Spirochaetia</taxon>
        <taxon>Spirochaetales</taxon>
        <taxon>Treponemataceae</taxon>
        <taxon>Teretinema</taxon>
    </lineage>
</organism>
<dbReference type="GO" id="GO:0005886">
    <property type="term" value="C:plasma membrane"/>
    <property type="evidence" value="ECO:0007669"/>
    <property type="project" value="UniProtKB-SubCell"/>
</dbReference>
<dbReference type="Proteomes" id="UP001198163">
    <property type="component" value="Unassembled WGS sequence"/>
</dbReference>
<protein>
    <submittedName>
        <fullName evidence="12">Cache 3/Cache 2 fusion domain-containing protein</fullName>
    </submittedName>
</protein>
<dbReference type="InterPro" id="IPR003660">
    <property type="entry name" value="HAMP_dom"/>
</dbReference>
<keyword evidence="2" id="KW-1003">Cell membrane</keyword>
<feature type="domain" description="Methyl-accepting transducer" evidence="10">
    <location>
        <begin position="374"/>
        <end position="589"/>
    </location>
</feature>
<dbReference type="CDD" id="cd06225">
    <property type="entry name" value="HAMP"/>
    <property type="match status" value="1"/>
</dbReference>
<dbReference type="Pfam" id="PF02743">
    <property type="entry name" value="dCache_1"/>
    <property type="match status" value="1"/>
</dbReference>
<dbReference type="EMBL" id="JAINWA010000001">
    <property type="protein sequence ID" value="MCD1653385.1"/>
    <property type="molecule type" value="Genomic_DNA"/>
</dbReference>
<dbReference type="Gene3D" id="3.30.450.20">
    <property type="entry name" value="PAS domain"/>
    <property type="match status" value="1"/>
</dbReference>
<accession>A0AAE3EFV7</accession>
<dbReference type="PANTHER" id="PTHR43531">
    <property type="entry name" value="PROTEIN ICFG"/>
    <property type="match status" value="1"/>
</dbReference>
<name>A0AAE3EFV7_9SPIR</name>
<keyword evidence="3" id="KW-0145">Chemotaxis</keyword>
<dbReference type="InterPro" id="IPR004090">
    <property type="entry name" value="Chemotax_Me-accpt_rcpt"/>
</dbReference>
<evidence type="ECO:0000256" key="3">
    <source>
        <dbReference type="ARBA" id="ARBA00022500"/>
    </source>
</evidence>
<dbReference type="PRINTS" id="PR00260">
    <property type="entry name" value="CHEMTRNSDUCR"/>
</dbReference>
<dbReference type="GO" id="GO:0006935">
    <property type="term" value="P:chemotaxis"/>
    <property type="evidence" value="ECO:0007669"/>
    <property type="project" value="UniProtKB-KW"/>
</dbReference>
<keyword evidence="8" id="KW-0807">Transducer</keyword>
<dbReference type="GO" id="GO:0007165">
    <property type="term" value="P:signal transduction"/>
    <property type="evidence" value="ECO:0007669"/>
    <property type="project" value="UniProtKB-KW"/>
</dbReference>
<proteinExistence type="inferred from homology"/>
<dbReference type="InterPro" id="IPR004089">
    <property type="entry name" value="MCPsignal_dom"/>
</dbReference>
<evidence type="ECO:0000256" key="4">
    <source>
        <dbReference type="ARBA" id="ARBA00022692"/>
    </source>
</evidence>
<keyword evidence="6 9" id="KW-0472">Membrane</keyword>
<feature type="transmembrane region" description="Helical" evidence="9">
    <location>
        <begin position="12"/>
        <end position="32"/>
    </location>
</feature>
<gene>
    <name evidence="12" type="ORF">K7J14_01565</name>
</gene>
<keyword evidence="4 9" id="KW-0812">Transmembrane</keyword>
<dbReference type="Gene3D" id="1.10.287.950">
    <property type="entry name" value="Methyl-accepting chemotaxis protein"/>
    <property type="match status" value="1"/>
</dbReference>
<dbReference type="CDD" id="cd12912">
    <property type="entry name" value="PDC2_MCP_like"/>
    <property type="match status" value="1"/>
</dbReference>
<dbReference type="SUPFAM" id="SSF58104">
    <property type="entry name" value="Methyl-accepting chemotaxis protein (MCP) signaling domain"/>
    <property type="match status" value="1"/>
</dbReference>
<reference evidence="12" key="1">
    <citation type="submission" date="2021-08" db="EMBL/GenBank/DDBJ databases">
        <title>Comparative analyses of Brucepasteria parasyntrophica and Teretinema zuelzerae.</title>
        <authorList>
            <person name="Song Y."/>
            <person name="Brune A."/>
        </authorList>
    </citation>
    <scope>NUCLEOTIDE SEQUENCE</scope>
    <source>
        <strain evidence="12">DSM 1903</strain>
    </source>
</reference>
<comment type="subcellular location">
    <subcellularLocation>
        <location evidence="1">Cell membrane</location>
        <topology evidence="1">Multi-pass membrane protein</topology>
    </subcellularLocation>
</comment>
<keyword evidence="13" id="KW-1185">Reference proteome</keyword>
<dbReference type="RefSeq" id="WP_230752322.1">
    <property type="nucleotide sequence ID" value="NZ_JAINWA010000001.1"/>
</dbReference>
<evidence type="ECO:0000313" key="12">
    <source>
        <dbReference type="EMBL" id="MCD1653385.1"/>
    </source>
</evidence>
<dbReference type="SMART" id="SM00283">
    <property type="entry name" value="MA"/>
    <property type="match status" value="1"/>
</dbReference>
<comment type="similarity">
    <text evidence="7">Belongs to the methyl-accepting chemotaxis (MCP) protein family.</text>
</comment>
<evidence type="ECO:0000256" key="5">
    <source>
        <dbReference type="ARBA" id="ARBA00022989"/>
    </source>
</evidence>
<evidence type="ECO:0000256" key="9">
    <source>
        <dbReference type="SAM" id="Phobius"/>
    </source>
</evidence>
<feature type="transmembrane region" description="Helical" evidence="9">
    <location>
        <begin position="285"/>
        <end position="308"/>
    </location>
</feature>
<keyword evidence="5 9" id="KW-1133">Transmembrane helix</keyword>
<dbReference type="InterPro" id="IPR051310">
    <property type="entry name" value="MCP_chemotaxis"/>
</dbReference>
<evidence type="ECO:0000259" key="11">
    <source>
        <dbReference type="PROSITE" id="PS50885"/>
    </source>
</evidence>
<evidence type="ECO:0000256" key="8">
    <source>
        <dbReference type="PROSITE-ProRule" id="PRU00284"/>
    </source>
</evidence>
<evidence type="ECO:0000256" key="6">
    <source>
        <dbReference type="ARBA" id="ARBA00023136"/>
    </source>
</evidence>
<evidence type="ECO:0000313" key="13">
    <source>
        <dbReference type="Proteomes" id="UP001198163"/>
    </source>
</evidence>
<evidence type="ECO:0000256" key="1">
    <source>
        <dbReference type="ARBA" id="ARBA00004651"/>
    </source>
</evidence>
<dbReference type="PROSITE" id="PS50885">
    <property type="entry name" value="HAMP"/>
    <property type="match status" value="1"/>
</dbReference>
<dbReference type="PROSITE" id="PS50111">
    <property type="entry name" value="CHEMOTAXIS_TRANSDUC_2"/>
    <property type="match status" value="1"/>
</dbReference>
<evidence type="ECO:0000256" key="2">
    <source>
        <dbReference type="ARBA" id="ARBA00022475"/>
    </source>
</evidence>
<dbReference type="PANTHER" id="PTHR43531:SF11">
    <property type="entry name" value="METHYL-ACCEPTING CHEMOTAXIS PROTEIN 3"/>
    <property type="match status" value="1"/>
</dbReference>
<feature type="domain" description="HAMP" evidence="11">
    <location>
        <begin position="309"/>
        <end position="369"/>
    </location>
</feature>
<evidence type="ECO:0000256" key="7">
    <source>
        <dbReference type="ARBA" id="ARBA00029447"/>
    </source>
</evidence>
<dbReference type="AlphaFoldDB" id="A0AAE3EFV7"/>
<dbReference type="Pfam" id="PF00672">
    <property type="entry name" value="HAMP"/>
    <property type="match status" value="1"/>
</dbReference>
<comment type="caution">
    <text evidence="12">The sequence shown here is derived from an EMBL/GenBank/DDBJ whole genome shotgun (WGS) entry which is preliminary data.</text>
</comment>
<dbReference type="Pfam" id="PF00015">
    <property type="entry name" value="MCPsignal"/>
    <property type="match status" value="1"/>
</dbReference>